<accession>A0A2U3QNE9</accession>
<dbReference type="AlphaFoldDB" id="A0A2U3QNE9"/>
<dbReference type="Proteomes" id="UP000244960">
    <property type="component" value="Chromosome I"/>
</dbReference>
<gene>
    <name evidence="1" type="ORF">UT176_00044</name>
</gene>
<protein>
    <submittedName>
        <fullName evidence="1">Uncharacterized protein</fullName>
    </submittedName>
</protein>
<name>A0A2U3QNE9_ORITS</name>
<evidence type="ECO:0000313" key="1">
    <source>
        <dbReference type="EMBL" id="SPR02474.1"/>
    </source>
</evidence>
<dbReference type="EMBL" id="LS398547">
    <property type="protein sequence ID" value="SPR02474.1"/>
    <property type="molecule type" value="Genomic_DNA"/>
</dbReference>
<evidence type="ECO:0000313" key="2">
    <source>
        <dbReference type="Proteomes" id="UP000244960"/>
    </source>
</evidence>
<proteinExistence type="predicted"/>
<organism evidence="1 2">
    <name type="scientific">Orientia tsutsugamushi</name>
    <name type="common">Rickettsia tsutsugamushi</name>
    <dbReference type="NCBI Taxonomy" id="784"/>
    <lineage>
        <taxon>Bacteria</taxon>
        <taxon>Pseudomonadati</taxon>
        <taxon>Pseudomonadota</taxon>
        <taxon>Alphaproteobacteria</taxon>
        <taxon>Rickettsiales</taxon>
        <taxon>Rickettsiaceae</taxon>
        <taxon>Rickettsieae</taxon>
        <taxon>Orientia</taxon>
    </lineage>
</organism>
<reference evidence="2" key="1">
    <citation type="submission" date="2018-03" db="EMBL/GenBank/DDBJ databases">
        <authorList>
            <person name="Batty M. E."/>
            <person name="Batty M E."/>
        </authorList>
    </citation>
    <scope>NUCLEOTIDE SEQUENCE [LARGE SCALE GENOMIC DNA]</scope>
</reference>
<dbReference type="RefSeq" id="WP_231965873.1">
    <property type="nucleotide sequence ID" value="NZ_LS398547.1"/>
</dbReference>
<sequence>MLLNSTKAKFPVQCNNEGYDYTTILTKIIQRNLVQSAEWFIKNFQLNQNEIVESLIAGTIRMFSGNLTSTEVINEKFLLEKHLNLIDENSKCANNLAEMLFQKKFYKEYMQFDMICTEFDRLQSGQSIGHYGYMVYHDIHVLVAKVLIKFGIDLQKNKSYVENFTSVHDSLIPLLCKQINPNGYKKYFKNLPNKLSNY</sequence>